<dbReference type="SMART" id="SM00355">
    <property type="entry name" value="ZnF_C2H2"/>
    <property type="match status" value="4"/>
</dbReference>
<keyword evidence="4" id="KW-1185">Reference proteome</keyword>
<organism evidence="5">
    <name type="scientific">Schistocephalus solidus</name>
    <name type="common">Tapeworm</name>
    <dbReference type="NCBI Taxonomy" id="70667"/>
    <lineage>
        <taxon>Eukaryota</taxon>
        <taxon>Metazoa</taxon>
        <taxon>Spiralia</taxon>
        <taxon>Lophotrochozoa</taxon>
        <taxon>Platyhelminthes</taxon>
        <taxon>Cestoda</taxon>
        <taxon>Eucestoda</taxon>
        <taxon>Diphyllobothriidea</taxon>
        <taxon>Diphyllobothriidae</taxon>
        <taxon>Schistocephalus</taxon>
    </lineage>
</organism>
<name>A0A183TEV2_SCHSO</name>
<dbReference type="PROSITE" id="PS00028">
    <property type="entry name" value="ZINC_FINGER_C2H2_1"/>
    <property type="match status" value="1"/>
</dbReference>
<dbReference type="WBParaSite" id="SSLN_0001556101-mRNA-1">
    <property type="protein sequence ID" value="SSLN_0001556101-mRNA-1"/>
    <property type="gene ID" value="SSLN_0001556101"/>
</dbReference>
<reference evidence="5" key="1">
    <citation type="submission" date="2016-06" db="UniProtKB">
        <authorList>
            <consortium name="WormBaseParasite"/>
        </authorList>
    </citation>
    <scope>IDENTIFICATION</scope>
</reference>
<feature type="compositionally biased region" description="Basic and acidic residues" evidence="1">
    <location>
        <begin position="157"/>
        <end position="166"/>
    </location>
</feature>
<dbReference type="InterPro" id="IPR013087">
    <property type="entry name" value="Znf_C2H2_type"/>
</dbReference>
<dbReference type="Proteomes" id="UP000275846">
    <property type="component" value="Unassembled WGS sequence"/>
</dbReference>
<protein>
    <submittedName>
        <fullName evidence="5">C2H2-type domain-containing protein</fullName>
    </submittedName>
</protein>
<dbReference type="AlphaFoldDB" id="A0A183TEV2"/>
<evidence type="ECO:0000259" key="2">
    <source>
        <dbReference type="PROSITE" id="PS00028"/>
    </source>
</evidence>
<feature type="domain" description="C2H2-type" evidence="2">
    <location>
        <begin position="428"/>
        <end position="449"/>
    </location>
</feature>
<evidence type="ECO:0000313" key="5">
    <source>
        <dbReference type="WBParaSite" id="SSLN_0001556101-mRNA-1"/>
    </source>
</evidence>
<accession>A0A183TEV2</accession>
<feature type="region of interest" description="Disordered" evidence="1">
    <location>
        <begin position="157"/>
        <end position="186"/>
    </location>
</feature>
<reference evidence="3 4" key="2">
    <citation type="submission" date="2018-11" db="EMBL/GenBank/DDBJ databases">
        <authorList>
            <consortium name="Pathogen Informatics"/>
        </authorList>
    </citation>
    <scope>NUCLEOTIDE SEQUENCE [LARGE SCALE GENOMIC DNA]</scope>
    <source>
        <strain evidence="3 4">NST_G2</strain>
    </source>
</reference>
<sequence length="673" mass="75273">MRCVVLLNLRLTLFIEQEIKYMNTHGSPLACLLCECRVYESPDALMVHMVGRHCAQSDSNQCTLCGDSFPPSTAKLDPLIRRHILDRHLEQVHLPALEVVGRLFHSFGDTVAPRPMMQAATNVVGLTRSFRCCFPAGQAAGKGPKFPYEHWYGRRSKVTNDSRPSKDVGTSLANKTPAAQSKGLKRTSREIAHRFCLLNPREYYEKLRVKFERGGGVPSSMFAILTSTVPWCAQTGQLCSMARFVAHVVGVHGGSPMLQPGLRESILETHMWPEKQKPKLPLIRACGTLNFQERFSVWNPTRMALQAVQQSVHLGRVSALQQFKAASLVENSVDSIRIEGKTGNAELFVDRTSMQNNASLVRASKIVDNELCPQEGIICHLCQEGPMENDTQLAHHLENLHFSAYKERFDRFRRRGLLGGIIDPMKTCFQCYRVFDSFLALQVHLSVAHATLYPLVCGLCHEPLTTQAFAESTVEAEVAKVMESVIEKVDANLRDYVETHGASSPVDLEKILPPVDMTATTAAVRHAINAGLTIAIQAEELKAVRSVVRAGEAALRLPAINLLHAMKAHERQHVEEFRAQYHLQSQIHNSQRDELLKEQVSCAEKRGLQAGLLMLVDELLDLRAERLDCEQEKLAFSDTRSHAENSVSPAYSPFFGFSLEMVLLRKILKRNTL</sequence>
<proteinExistence type="predicted"/>
<dbReference type="OrthoDB" id="6253480at2759"/>
<evidence type="ECO:0000256" key="1">
    <source>
        <dbReference type="SAM" id="MobiDB-lite"/>
    </source>
</evidence>
<gene>
    <name evidence="3" type="ORF">SSLN_LOCUS15000</name>
</gene>
<dbReference type="EMBL" id="UYSU01039506">
    <property type="protein sequence ID" value="VDM01386.1"/>
    <property type="molecule type" value="Genomic_DNA"/>
</dbReference>
<evidence type="ECO:0000313" key="4">
    <source>
        <dbReference type="Proteomes" id="UP000275846"/>
    </source>
</evidence>
<evidence type="ECO:0000313" key="3">
    <source>
        <dbReference type="EMBL" id="VDM01386.1"/>
    </source>
</evidence>